<dbReference type="STRING" id="591205.SAMN05421538_11429"/>
<accession>A0A1G7GPG4</accession>
<dbReference type="GO" id="GO:0016020">
    <property type="term" value="C:membrane"/>
    <property type="evidence" value="ECO:0007669"/>
    <property type="project" value="UniProtKB-SubCell"/>
</dbReference>
<keyword evidence="2 5" id="KW-0812">Transmembrane</keyword>
<feature type="domain" description="Yip1" evidence="6">
    <location>
        <begin position="13"/>
        <end position="180"/>
    </location>
</feature>
<dbReference type="EMBL" id="FNAH01000014">
    <property type="protein sequence ID" value="SDE90004.1"/>
    <property type="molecule type" value="Genomic_DNA"/>
</dbReference>
<keyword evidence="8" id="KW-1185">Reference proteome</keyword>
<comment type="subcellular location">
    <subcellularLocation>
        <location evidence="1">Membrane</location>
        <topology evidence="1">Multi-pass membrane protein</topology>
    </subcellularLocation>
</comment>
<evidence type="ECO:0000256" key="5">
    <source>
        <dbReference type="SAM" id="Phobius"/>
    </source>
</evidence>
<keyword evidence="3 5" id="KW-1133">Transmembrane helix</keyword>
<feature type="transmembrane region" description="Helical" evidence="5">
    <location>
        <begin position="105"/>
        <end position="126"/>
    </location>
</feature>
<evidence type="ECO:0000313" key="7">
    <source>
        <dbReference type="EMBL" id="SDE90004.1"/>
    </source>
</evidence>
<dbReference type="OrthoDB" id="7688451at2"/>
<sequence>MTLDDFLTLTRNSLRQPDLALRQLQSLDLPMQTRWMALVLVVALSSLLAGMAARMFPVPVETGLSLLTRQPLIMAGAQLFGMALTAWLIANVGRAFGGRGDFADALLVVAWIEFLLVVVQLAQVVLMGVSPLFASAMGMAIIFMLVWLTVNMVKALHGFESAILVFLGVLGTALLTTIFLSVLAGALGLLPEIPAEVQP</sequence>
<proteinExistence type="predicted"/>
<dbReference type="InterPro" id="IPR006977">
    <property type="entry name" value="Yip1_dom"/>
</dbReference>
<dbReference type="RefSeq" id="WP_090525446.1">
    <property type="nucleotide sequence ID" value="NZ_FNAH01000014.1"/>
</dbReference>
<name>A0A1G7GPG4_9RHOB</name>
<evidence type="ECO:0000259" key="6">
    <source>
        <dbReference type="Pfam" id="PF04893"/>
    </source>
</evidence>
<evidence type="ECO:0000256" key="2">
    <source>
        <dbReference type="ARBA" id="ARBA00022692"/>
    </source>
</evidence>
<keyword evidence="4 5" id="KW-0472">Membrane</keyword>
<feature type="transmembrane region" description="Helical" evidence="5">
    <location>
        <begin position="162"/>
        <end position="190"/>
    </location>
</feature>
<reference evidence="7 8" key="1">
    <citation type="submission" date="2016-10" db="EMBL/GenBank/DDBJ databases">
        <authorList>
            <person name="de Groot N.N."/>
        </authorList>
    </citation>
    <scope>NUCLEOTIDE SEQUENCE [LARGE SCALE GENOMIC DNA]</scope>
    <source>
        <strain evidence="7 8">DSM 22220</strain>
    </source>
</reference>
<feature type="transmembrane region" description="Helical" evidence="5">
    <location>
        <begin position="73"/>
        <end position="93"/>
    </location>
</feature>
<feature type="transmembrane region" description="Helical" evidence="5">
    <location>
        <begin position="132"/>
        <end position="150"/>
    </location>
</feature>
<evidence type="ECO:0000313" key="8">
    <source>
        <dbReference type="Proteomes" id="UP000199344"/>
    </source>
</evidence>
<evidence type="ECO:0000256" key="4">
    <source>
        <dbReference type="ARBA" id="ARBA00023136"/>
    </source>
</evidence>
<protein>
    <submittedName>
        <fullName evidence="7">Yip1 domain-containing protein</fullName>
    </submittedName>
</protein>
<dbReference type="AlphaFoldDB" id="A0A1G7GPG4"/>
<dbReference type="Proteomes" id="UP000199344">
    <property type="component" value="Unassembled WGS sequence"/>
</dbReference>
<evidence type="ECO:0000256" key="3">
    <source>
        <dbReference type="ARBA" id="ARBA00022989"/>
    </source>
</evidence>
<evidence type="ECO:0000256" key="1">
    <source>
        <dbReference type="ARBA" id="ARBA00004141"/>
    </source>
</evidence>
<organism evidence="7 8">
    <name type="scientific">Paracoccus isoporae</name>
    <dbReference type="NCBI Taxonomy" id="591205"/>
    <lineage>
        <taxon>Bacteria</taxon>
        <taxon>Pseudomonadati</taxon>
        <taxon>Pseudomonadota</taxon>
        <taxon>Alphaproteobacteria</taxon>
        <taxon>Rhodobacterales</taxon>
        <taxon>Paracoccaceae</taxon>
        <taxon>Paracoccus</taxon>
    </lineage>
</organism>
<dbReference type="Pfam" id="PF04893">
    <property type="entry name" value="Yip1"/>
    <property type="match status" value="1"/>
</dbReference>
<feature type="transmembrane region" description="Helical" evidence="5">
    <location>
        <begin position="35"/>
        <end position="53"/>
    </location>
</feature>
<gene>
    <name evidence="7" type="ORF">SAMN05421538_11429</name>
</gene>